<organism evidence="2 3">
    <name type="scientific">Cobetia amphilecti</name>
    <dbReference type="NCBI Taxonomy" id="1055104"/>
    <lineage>
        <taxon>Bacteria</taxon>
        <taxon>Pseudomonadati</taxon>
        <taxon>Pseudomonadota</taxon>
        <taxon>Gammaproteobacteria</taxon>
        <taxon>Oceanospirillales</taxon>
        <taxon>Halomonadaceae</taxon>
        <taxon>Cobetia</taxon>
    </lineage>
</organism>
<dbReference type="EMBL" id="JAUORK010000022">
    <property type="protein sequence ID" value="MDO6673286.1"/>
    <property type="molecule type" value="Genomic_DNA"/>
</dbReference>
<evidence type="ECO:0000313" key="2">
    <source>
        <dbReference type="EMBL" id="MDO6673286.1"/>
    </source>
</evidence>
<dbReference type="Proteomes" id="UP001170481">
    <property type="component" value="Unassembled WGS sequence"/>
</dbReference>
<feature type="signal peptide" evidence="1">
    <location>
        <begin position="1"/>
        <end position="23"/>
    </location>
</feature>
<sequence>MKGQRLLMRLAAGVLLSTLSACGALTNITMPGSEPEVVSPSVRESCYGAGDLPDFTGEDCLLDEWVAFALQAQRGNSGWRESTLLQLEGNRHDHRLARAIVLSWGDESDWELASDLYKADLPTAPSRLQPLLRQWLNGLEERRGLIAERDKNDGARRKLSAENAQLTKKLEALTAIEESINSRRQSTP</sequence>
<comment type="caution">
    <text evidence="2">The sequence shown here is derived from an EMBL/GenBank/DDBJ whole genome shotgun (WGS) entry which is preliminary data.</text>
</comment>
<protein>
    <recommendedName>
        <fullName evidence="4">YfhG lipoprotein</fullName>
    </recommendedName>
</protein>
<evidence type="ECO:0008006" key="4">
    <source>
        <dbReference type="Google" id="ProtNLM"/>
    </source>
</evidence>
<name>A0AAP4U2B4_9GAMM</name>
<dbReference type="PROSITE" id="PS51257">
    <property type="entry name" value="PROKAR_LIPOPROTEIN"/>
    <property type="match status" value="1"/>
</dbReference>
<keyword evidence="1" id="KW-0732">Signal</keyword>
<evidence type="ECO:0000313" key="3">
    <source>
        <dbReference type="Proteomes" id="UP001170481"/>
    </source>
</evidence>
<feature type="chain" id="PRO_5042995244" description="YfhG lipoprotein" evidence="1">
    <location>
        <begin position="24"/>
        <end position="188"/>
    </location>
</feature>
<evidence type="ECO:0000256" key="1">
    <source>
        <dbReference type="SAM" id="SignalP"/>
    </source>
</evidence>
<accession>A0AAP4U2B4</accession>
<dbReference type="RefSeq" id="WP_303594953.1">
    <property type="nucleotide sequence ID" value="NZ_JAUORK010000022.1"/>
</dbReference>
<proteinExistence type="predicted"/>
<reference evidence="2" key="1">
    <citation type="submission" date="2023-07" db="EMBL/GenBank/DDBJ databases">
        <title>Genome content predicts the carbon catabolic preferences of heterotrophic bacteria.</title>
        <authorList>
            <person name="Gralka M."/>
        </authorList>
    </citation>
    <scope>NUCLEOTIDE SEQUENCE</scope>
    <source>
        <strain evidence="2">C2R13</strain>
    </source>
</reference>
<dbReference type="AlphaFoldDB" id="A0AAP4U2B4"/>
<gene>
    <name evidence="2" type="ORF">Q4535_14320</name>
</gene>